<reference evidence="8 9" key="1">
    <citation type="submission" date="2016-08" db="EMBL/GenBank/DDBJ databases">
        <title>Genomes of anaerobic fungi encode conserved fungal cellulosomes for biomass hydrolysis.</title>
        <authorList>
            <consortium name="DOE Joint Genome Institute"/>
            <person name="Haitjema C.H."/>
            <person name="Gilmore S.P."/>
            <person name="Henske J.K."/>
            <person name="Solomon K.V."/>
            <person name="De Groot R."/>
            <person name="Kuo A."/>
            <person name="Mondo S.J."/>
            <person name="Salamov A.A."/>
            <person name="Labutti K."/>
            <person name="Zhao Z."/>
            <person name="Chiniquy J."/>
            <person name="Barry K."/>
            <person name="Brewer H.M."/>
            <person name="Purvine S.O."/>
            <person name="Wright A.T."/>
            <person name="Boxma B."/>
            <person name="Van Alen T."/>
            <person name="Hackstein J.H."/>
            <person name="Baker S.E."/>
            <person name="Grigoriev I.V."/>
            <person name="O'Malley M.A."/>
        </authorList>
    </citation>
    <scope>NUCLEOTIDE SEQUENCE [LARGE SCALE GENOMIC DNA]</scope>
    <source>
        <strain evidence="9">finn</strain>
    </source>
</reference>
<dbReference type="OrthoDB" id="2142773at2759"/>
<keyword evidence="2 6" id="KW-0812">Transmembrane</keyword>
<protein>
    <recommendedName>
        <fullName evidence="7">G-protein coupled receptors family 3 profile domain-containing protein</fullName>
    </recommendedName>
</protein>
<evidence type="ECO:0000256" key="1">
    <source>
        <dbReference type="ARBA" id="ARBA00004141"/>
    </source>
</evidence>
<evidence type="ECO:0000256" key="6">
    <source>
        <dbReference type="SAM" id="Phobius"/>
    </source>
</evidence>
<evidence type="ECO:0000259" key="7">
    <source>
        <dbReference type="PROSITE" id="PS50259"/>
    </source>
</evidence>
<keyword evidence="5" id="KW-0325">Glycoprotein</keyword>
<feature type="transmembrane region" description="Helical" evidence="6">
    <location>
        <begin position="637"/>
        <end position="660"/>
    </location>
</feature>
<keyword evidence="3 6" id="KW-1133">Transmembrane helix</keyword>
<evidence type="ECO:0000256" key="5">
    <source>
        <dbReference type="ARBA" id="ARBA00023180"/>
    </source>
</evidence>
<dbReference type="PANTHER" id="PTHR24060">
    <property type="entry name" value="METABOTROPIC GLUTAMATE RECEPTOR"/>
    <property type="match status" value="1"/>
</dbReference>
<evidence type="ECO:0000313" key="9">
    <source>
        <dbReference type="Proteomes" id="UP000193719"/>
    </source>
</evidence>
<feature type="transmembrane region" description="Helical" evidence="6">
    <location>
        <begin position="829"/>
        <end position="849"/>
    </location>
</feature>
<proteinExistence type="predicted"/>
<feature type="transmembrane region" description="Helical" evidence="6">
    <location>
        <begin position="794"/>
        <end position="814"/>
    </location>
</feature>
<evidence type="ECO:0000313" key="8">
    <source>
        <dbReference type="EMBL" id="ORX60990.1"/>
    </source>
</evidence>
<accession>A0A1Y1VNZ5</accession>
<feature type="transmembrane region" description="Helical" evidence="6">
    <location>
        <begin position="672"/>
        <end position="693"/>
    </location>
</feature>
<dbReference type="InterPro" id="IPR006059">
    <property type="entry name" value="SBP"/>
</dbReference>
<dbReference type="Proteomes" id="UP000193719">
    <property type="component" value="Unassembled WGS sequence"/>
</dbReference>
<name>A0A1Y1VNZ5_9FUNG</name>
<sequence length="927" mass="107719">MFNEYENIKNFYSVQSFVICSDEDYGKKDINTLLFWNAPYTYYFEIQAAIVNAFPIWLNMQRKERGMSFCLELYNSGWVDNVNKEICTDDPSTPCPDIIMLGTTQFAARINDSLNLNKYFKLYLKRHGKSIESMINKYSYYDYHLDNSWLAIPLLTDFRIFQFNMTTFDYCINKNYDLKYPPPYNMDYWGENYKEKWTWNKVLEYSKMITECTNKPGFSISRSNSYEDTKLFIIICQSLGIPFFTEDNDGTKKCGFRKKEYIEKLSLVKDLFENKYIEKWLVEDQVWEWRNNSYPKNIDEQPIFRIYESEDYTDGIKINGLHFVASYTDKCPDVKTVYTPGSSFLGGSGLIITKKTKFQDEAFDLIDILINDKYPFFVEINTATTPFENIHGNECNDSQKTKKELCHNILEMDGTYPYYYIKDNKTNVVYLTHIISNSERGVYINTNISQNLSLIDNTNKESYYMCDNQVNYERNSITYYDDFKIEFPINDNETIILKSMNDITKTYEQSNSLICSIYDEILKNAKPYQFPYSTFNEINEIEYKSPVSILLAHLYYKHNETNEGTFDNIINECCDIMDEILLPNCYNYNKIKISLGTCNEKTQKMSIEYLNCKPGSDIELYPEEIACPYIPYKNYKGIGIIVIISIAIIIKLTLLIVIIIYRKERCIYISGLGFLIILVLSSIVLDFSVYFWVGDIIKFKCITKLWLLICGITGILCSFAIKNEIIISAYNNNSITKVNSKYKSSIIYIVVIIIQIAVLIIWTFAQSGVDIKYNNLSNNAPYIYKTCSRGSQPLLSIIFGIDYILLFLLIYISYKGRNIPAEFNESKKVFISSLISILLLSLCYLSMMMEMVNEIQYIFISTATIITSVIIVILFVGIKLLIVFNIDIMSSVDNTSVVVVVSKNINGNEDTKEKMASGYIYNSGILI</sequence>
<comment type="subcellular location">
    <subcellularLocation>
        <location evidence="1">Membrane</location>
        <topology evidence="1">Multi-pass membrane protein</topology>
    </subcellularLocation>
</comment>
<dbReference type="GO" id="GO:0016020">
    <property type="term" value="C:membrane"/>
    <property type="evidence" value="ECO:0007669"/>
    <property type="project" value="UniProtKB-SubCell"/>
</dbReference>
<evidence type="ECO:0000256" key="2">
    <source>
        <dbReference type="ARBA" id="ARBA00022692"/>
    </source>
</evidence>
<dbReference type="AlphaFoldDB" id="A0A1Y1VNZ5"/>
<dbReference type="InterPro" id="IPR050726">
    <property type="entry name" value="mGluR"/>
</dbReference>
<dbReference type="InterPro" id="IPR017978">
    <property type="entry name" value="GPCR_3_C"/>
</dbReference>
<feature type="transmembrane region" description="Helical" evidence="6">
    <location>
        <begin position="705"/>
        <end position="725"/>
    </location>
</feature>
<dbReference type="SUPFAM" id="SSF53850">
    <property type="entry name" value="Periplasmic binding protein-like II"/>
    <property type="match status" value="1"/>
</dbReference>
<dbReference type="Pfam" id="PF01547">
    <property type="entry name" value="SBP_bac_1"/>
    <property type="match status" value="1"/>
</dbReference>
<dbReference type="GO" id="GO:0004930">
    <property type="term" value="F:G protein-coupled receptor activity"/>
    <property type="evidence" value="ECO:0007669"/>
    <property type="project" value="InterPro"/>
</dbReference>
<dbReference type="PROSITE" id="PS50259">
    <property type="entry name" value="G_PROTEIN_RECEP_F3_4"/>
    <property type="match status" value="1"/>
</dbReference>
<evidence type="ECO:0000256" key="4">
    <source>
        <dbReference type="ARBA" id="ARBA00023136"/>
    </source>
</evidence>
<reference evidence="8 9" key="2">
    <citation type="submission" date="2016-08" db="EMBL/GenBank/DDBJ databases">
        <title>Pervasive Adenine N6-methylation of Active Genes in Fungi.</title>
        <authorList>
            <consortium name="DOE Joint Genome Institute"/>
            <person name="Mondo S.J."/>
            <person name="Dannebaum R.O."/>
            <person name="Kuo R.C."/>
            <person name="Labutti K."/>
            <person name="Haridas S."/>
            <person name="Kuo A."/>
            <person name="Salamov A."/>
            <person name="Ahrendt S.R."/>
            <person name="Lipzen A."/>
            <person name="Sullivan W."/>
            <person name="Andreopoulos W.B."/>
            <person name="Clum A."/>
            <person name="Lindquist E."/>
            <person name="Daum C."/>
            <person name="Ramamoorthy G.K."/>
            <person name="Gryganskyi A."/>
            <person name="Culley D."/>
            <person name="Magnuson J.K."/>
            <person name="James T.Y."/>
            <person name="O'Malley M.A."/>
            <person name="Stajich J.E."/>
            <person name="Spatafora J.W."/>
            <person name="Visel A."/>
            <person name="Grigoriev I.V."/>
        </authorList>
    </citation>
    <scope>NUCLEOTIDE SEQUENCE [LARGE SCALE GENOMIC DNA]</scope>
    <source>
        <strain evidence="9">finn</strain>
    </source>
</reference>
<organism evidence="8 9">
    <name type="scientific">Piromyces finnis</name>
    <dbReference type="NCBI Taxonomy" id="1754191"/>
    <lineage>
        <taxon>Eukaryota</taxon>
        <taxon>Fungi</taxon>
        <taxon>Fungi incertae sedis</taxon>
        <taxon>Chytridiomycota</taxon>
        <taxon>Chytridiomycota incertae sedis</taxon>
        <taxon>Neocallimastigomycetes</taxon>
        <taxon>Neocallimastigales</taxon>
        <taxon>Neocallimastigaceae</taxon>
        <taxon>Piromyces</taxon>
    </lineage>
</organism>
<feature type="transmembrane region" description="Helical" evidence="6">
    <location>
        <begin position="855"/>
        <end position="882"/>
    </location>
</feature>
<dbReference type="EMBL" id="MCFH01000001">
    <property type="protein sequence ID" value="ORX60990.1"/>
    <property type="molecule type" value="Genomic_DNA"/>
</dbReference>
<dbReference type="Gene3D" id="3.40.190.10">
    <property type="entry name" value="Periplasmic binding protein-like II"/>
    <property type="match status" value="1"/>
</dbReference>
<gene>
    <name evidence="8" type="ORF">BCR36DRAFT_579057</name>
</gene>
<dbReference type="Pfam" id="PF00003">
    <property type="entry name" value="7tm_3"/>
    <property type="match status" value="1"/>
</dbReference>
<feature type="domain" description="G-protein coupled receptors family 3 profile" evidence="7">
    <location>
        <begin position="636"/>
        <end position="884"/>
    </location>
</feature>
<comment type="caution">
    <text evidence="8">The sequence shown here is derived from an EMBL/GenBank/DDBJ whole genome shotgun (WGS) entry which is preliminary data.</text>
</comment>
<evidence type="ECO:0000256" key="3">
    <source>
        <dbReference type="ARBA" id="ARBA00022989"/>
    </source>
</evidence>
<keyword evidence="4 6" id="KW-0472">Membrane</keyword>
<feature type="transmembrane region" description="Helical" evidence="6">
    <location>
        <begin position="746"/>
        <end position="765"/>
    </location>
</feature>
<keyword evidence="9" id="KW-1185">Reference proteome</keyword>